<gene>
    <name evidence="7 9" type="primary">lpxD</name>
    <name evidence="9" type="ORF">V2H45_11900</name>
</gene>
<dbReference type="PROSITE" id="PS00101">
    <property type="entry name" value="HEXAPEP_TRANSFERASES"/>
    <property type="match status" value="2"/>
</dbReference>
<dbReference type="EMBL" id="JAZBJZ010000042">
    <property type="protein sequence ID" value="MEE3717456.1"/>
    <property type="molecule type" value="Genomic_DNA"/>
</dbReference>
<dbReference type="InterPro" id="IPR001451">
    <property type="entry name" value="Hexapep"/>
</dbReference>
<protein>
    <recommendedName>
        <fullName evidence="7">UDP-3-O-acylglucosamine N-acyltransferase</fullName>
        <ecNumber evidence="7">2.3.1.191</ecNumber>
    </recommendedName>
</protein>
<evidence type="ECO:0000256" key="1">
    <source>
        <dbReference type="ARBA" id="ARBA00022516"/>
    </source>
</evidence>
<evidence type="ECO:0000256" key="4">
    <source>
        <dbReference type="ARBA" id="ARBA00022737"/>
    </source>
</evidence>
<comment type="subunit">
    <text evidence="7">Homotrimer.</text>
</comment>
<dbReference type="Proteomes" id="UP001333818">
    <property type="component" value="Unassembled WGS sequence"/>
</dbReference>
<keyword evidence="10" id="KW-1185">Reference proteome</keyword>
<evidence type="ECO:0000256" key="2">
    <source>
        <dbReference type="ARBA" id="ARBA00022556"/>
    </source>
</evidence>
<dbReference type="Pfam" id="PF00132">
    <property type="entry name" value="Hexapep"/>
    <property type="match status" value="1"/>
</dbReference>
<dbReference type="InterPro" id="IPR007691">
    <property type="entry name" value="LpxD"/>
</dbReference>
<reference evidence="9" key="1">
    <citation type="submission" date="2024-01" db="EMBL/GenBank/DDBJ databases">
        <title>Bank of Algae and Cyanobacteria of the Azores (BACA) strain genomes.</title>
        <authorList>
            <person name="Luz R."/>
            <person name="Cordeiro R."/>
            <person name="Fonseca A."/>
            <person name="Goncalves V."/>
        </authorList>
    </citation>
    <scope>NUCLEOTIDE SEQUENCE</scope>
    <source>
        <strain evidence="9">BACA0141</strain>
    </source>
</reference>
<feature type="domain" description="UDP-3-O-[3-hydroxymyristoyl] glucosamine N-acyltransferase non-repeat region" evidence="8">
    <location>
        <begin position="21"/>
        <end position="85"/>
    </location>
</feature>
<keyword evidence="4 7" id="KW-0677">Repeat</keyword>
<comment type="function">
    <text evidence="7">Catalyzes the N-acylation of UDP-3-O-acylglucosamine using 3-hydroxyacyl-ACP as the acyl donor. Is involved in the biosynthesis of lipid A, a phosphorylated glycolipid that anchors the lipopolysaccharide to the outer membrane of the cell.</text>
</comment>
<comment type="pathway">
    <text evidence="7">Bacterial outer membrane biogenesis; LPS lipid A biosynthesis.</text>
</comment>
<evidence type="ECO:0000256" key="6">
    <source>
        <dbReference type="ARBA" id="ARBA00023315"/>
    </source>
</evidence>
<dbReference type="PANTHER" id="PTHR43378">
    <property type="entry name" value="UDP-3-O-ACYLGLUCOSAMINE N-ACYLTRANSFERASE"/>
    <property type="match status" value="1"/>
</dbReference>
<dbReference type="InterPro" id="IPR011004">
    <property type="entry name" value="Trimer_LpxA-like_sf"/>
</dbReference>
<dbReference type="HAMAP" id="MF_00523">
    <property type="entry name" value="LpxD"/>
    <property type="match status" value="1"/>
</dbReference>
<comment type="similarity">
    <text evidence="7">Belongs to the transferase hexapeptide repeat family. LpxD subfamily.</text>
</comment>
<evidence type="ECO:0000313" key="9">
    <source>
        <dbReference type="EMBL" id="MEE3717456.1"/>
    </source>
</evidence>
<dbReference type="GO" id="GO:0009245">
    <property type="term" value="P:lipid A biosynthetic process"/>
    <property type="evidence" value="ECO:0007669"/>
    <property type="project" value="UniProtKB-UniRule"/>
</dbReference>
<feature type="active site" description="Proton acceptor" evidence="7">
    <location>
        <position position="237"/>
    </location>
</feature>
<dbReference type="Gene3D" id="2.160.10.10">
    <property type="entry name" value="Hexapeptide repeat proteins"/>
    <property type="match status" value="1"/>
</dbReference>
<evidence type="ECO:0000259" key="8">
    <source>
        <dbReference type="Pfam" id="PF04613"/>
    </source>
</evidence>
<keyword evidence="2 7" id="KW-0441">Lipid A biosynthesis</keyword>
<dbReference type="PANTHER" id="PTHR43378:SF2">
    <property type="entry name" value="UDP-3-O-ACYLGLUCOSAMINE N-ACYLTRANSFERASE 1, MITOCHONDRIAL-RELATED"/>
    <property type="match status" value="1"/>
</dbReference>
<dbReference type="CDD" id="cd03352">
    <property type="entry name" value="LbH_LpxD"/>
    <property type="match status" value="1"/>
</dbReference>
<evidence type="ECO:0000256" key="7">
    <source>
        <dbReference type="HAMAP-Rule" id="MF_00523"/>
    </source>
</evidence>
<keyword evidence="5 7" id="KW-0443">Lipid metabolism</keyword>
<comment type="catalytic activity">
    <reaction evidence="7">
        <text>a UDP-3-O-[(3R)-3-hydroxyacyl]-alpha-D-glucosamine + a (3R)-hydroxyacyl-[ACP] = a UDP-2-N,3-O-bis[(3R)-3-hydroxyacyl]-alpha-D-glucosamine + holo-[ACP] + H(+)</text>
        <dbReference type="Rhea" id="RHEA:53836"/>
        <dbReference type="Rhea" id="RHEA-COMP:9685"/>
        <dbReference type="Rhea" id="RHEA-COMP:9945"/>
        <dbReference type="ChEBI" id="CHEBI:15378"/>
        <dbReference type="ChEBI" id="CHEBI:64479"/>
        <dbReference type="ChEBI" id="CHEBI:78827"/>
        <dbReference type="ChEBI" id="CHEBI:137740"/>
        <dbReference type="ChEBI" id="CHEBI:137748"/>
        <dbReference type="EC" id="2.3.1.191"/>
    </reaction>
</comment>
<dbReference type="InterPro" id="IPR018357">
    <property type="entry name" value="Hexapep_transf_CS"/>
</dbReference>
<dbReference type="GO" id="GO:0016020">
    <property type="term" value="C:membrane"/>
    <property type="evidence" value="ECO:0007669"/>
    <property type="project" value="GOC"/>
</dbReference>
<keyword evidence="3 7" id="KW-0808">Transferase</keyword>
<comment type="caution">
    <text evidence="9">The sequence shown here is derived from an EMBL/GenBank/DDBJ whole genome shotgun (WGS) entry which is preliminary data.</text>
</comment>
<dbReference type="GO" id="GO:0016410">
    <property type="term" value="F:N-acyltransferase activity"/>
    <property type="evidence" value="ECO:0007669"/>
    <property type="project" value="InterPro"/>
</dbReference>
<dbReference type="EC" id="2.3.1.191" evidence="7"/>
<dbReference type="SUPFAM" id="SSF51161">
    <property type="entry name" value="Trimeric LpxA-like enzymes"/>
    <property type="match status" value="1"/>
</dbReference>
<evidence type="ECO:0000313" key="10">
    <source>
        <dbReference type="Proteomes" id="UP001333818"/>
    </source>
</evidence>
<sequence length="345" mass="36136">MKLSQLAVGLSNCQLDLQGDDPEITGVAAIDRAQAGEITFLGSSKYLAEIERTQASAVILDLNTPCKLPCLRTNNPRLLFAKVLERFHQPLKLSVGIHPTAVLGEGVQLGKNIAIAAGVVIGDRVTIGDGVSIFPNTVIYDDVAIGADTTIHSNCTIVDRTQIGANCLIHPGTAIGGDGFGFELQADGSWYKIPQTGYVILGDKVEIGCLTAIDRPAVGTTRIGTGTKIDNLVQIGHGANIAPHCILVSQVGLAGGVTLGHHAVLAGQVGVGDRAAIGEGALVGAKSGVISHVDAGAKVLGFPAIPERERKRIMVAELQLPEMLHTIRKLEKRIAELERKIEGGN</sequence>
<keyword evidence="1 7" id="KW-0444">Lipid biosynthesis</keyword>
<organism evidence="9 10">
    <name type="scientific">Tumidithrix elongata BACA0141</name>
    <dbReference type="NCBI Taxonomy" id="2716417"/>
    <lineage>
        <taxon>Bacteria</taxon>
        <taxon>Bacillati</taxon>
        <taxon>Cyanobacteriota</taxon>
        <taxon>Cyanophyceae</taxon>
        <taxon>Pseudanabaenales</taxon>
        <taxon>Pseudanabaenaceae</taxon>
        <taxon>Tumidithrix</taxon>
        <taxon>Tumidithrix elongata</taxon>
    </lineage>
</organism>
<dbReference type="AlphaFoldDB" id="A0AAW9Q4A7"/>
<dbReference type="Gene3D" id="3.40.1390.10">
    <property type="entry name" value="MurE/MurF, N-terminal domain"/>
    <property type="match status" value="1"/>
</dbReference>
<evidence type="ECO:0000256" key="3">
    <source>
        <dbReference type="ARBA" id="ARBA00022679"/>
    </source>
</evidence>
<dbReference type="GO" id="GO:0103118">
    <property type="term" value="F:UDP-3-O-[(3R)-3-hydroxyacyl]-glucosamine N-acyltransferase activity"/>
    <property type="evidence" value="ECO:0007669"/>
    <property type="project" value="UniProtKB-EC"/>
</dbReference>
<dbReference type="InterPro" id="IPR020573">
    <property type="entry name" value="UDP_GlcNAc_AcTrfase_non-rep"/>
</dbReference>
<dbReference type="GO" id="GO:0031470">
    <property type="term" value="C:carboxysome"/>
    <property type="evidence" value="ECO:0007669"/>
    <property type="project" value="UniProtKB-ARBA"/>
</dbReference>
<evidence type="ECO:0000256" key="5">
    <source>
        <dbReference type="ARBA" id="ARBA00023098"/>
    </source>
</evidence>
<dbReference type="Pfam" id="PF04613">
    <property type="entry name" value="LpxD"/>
    <property type="match status" value="1"/>
</dbReference>
<accession>A0AAW9Q4A7</accession>
<keyword evidence="6 7" id="KW-0012">Acyltransferase</keyword>
<dbReference type="NCBIfam" id="NF002060">
    <property type="entry name" value="PRK00892.1"/>
    <property type="match status" value="1"/>
</dbReference>
<dbReference type="NCBIfam" id="TIGR01853">
    <property type="entry name" value="lipid_A_lpxD"/>
    <property type="match status" value="1"/>
</dbReference>
<name>A0AAW9Q4A7_9CYAN</name>
<dbReference type="RefSeq" id="WP_330483885.1">
    <property type="nucleotide sequence ID" value="NZ_JAZBJZ010000042.1"/>
</dbReference>
<proteinExistence type="inferred from homology"/>
<dbReference type="GO" id="GO:0043886">
    <property type="term" value="F:structural constituent of carboxysome shell"/>
    <property type="evidence" value="ECO:0007669"/>
    <property type="project" value="UniProtKB-ARBA"/>
</dbReference>